<evidence type="ECO:0000313" key="3">
    <source>
        <dbReference type="Proteomes" id="UP000373449"/>
    </source>
</evidence>
<keyword evidence="1" id="KW-1133">Transmembrane helix</keyword>
<evidence type="ECO:0000313" key="2">
    <source>
        <dbReference type="EMBL" id="VFS46868.1"/>
    </source>
</evidence>
<dbReference type="AlphaFoldDB" id="A0A484ZFJ2"/>
<feature type="transmembrane region" description="Helical" evidence="1">
    <location>
        <begin position="6"/>
        <end position="28"/>
    </location>
</feature>
<keyword evidence="1" id="KW-0472">Membrane</keyword>
<accession>A0A484ZFJ2</accession>
<gene>
    <name evidence="2" type="ORF">NCTC12282_01798</name>
</gene>
<name>A0A484ZFJ2_9GAMM</name>
<dbReference type="EMBL" id="CAADJA010000002">
    <property type="protein sequence ID" value="VFS46868.1"/>
    <property type="molecule type" value="Genomic_DNA"/>
</dbReference>
<proteinExistence type="predicted"/>
<dbReference type="Proteomes" id="UP000373449">
    <property type="component" value="Unassembled WGS sequence"/>
</dbReference>
<evidence type="ECO:0000256" key="1">
    <source>
        <dbReference type="SAM" id="Phobius"/>
    </source>
</evidence>
<protein>
    <submittedName>
        <fullName evidence="2">Uncharacterized protein</fullName>
    </submittedName>
</protein>
<sequence length="74" mass="8059">MRVTGLDIVVSAVTLLAIAVMIPMPWLLSPSREDGGHVQCRGAFVALLSPLSADYCYDCRGDCLHDGVCWRHSL</sequence>
<organism evidence="2 3">
    <name type="scientific">Budvicia aquatica</name>
    <dbReference type="NCBI Taxonomy" id="82979"/>
    <lineage>
        <taxon>Bacteria</taxon>
        <taxon>Pseudomonadati</taxon>
        <taxon>Pseudomonadota</taxon>
        <taxon>Gammaproteobacteria</taxon>
        <taxon>Enterobacterales</taxon>
        <taxon>Budviciaceae</taxon>
        <taxon>Budvicia</taxon>
    </lineage>
</organism>
<dbReference type="RefSeq" id="WP_134531007.1">
    <property type="nucleotide sequence ID" value="NZ_CAADJA010000002.1"/>
</dbReference>
<keyword evidence="1" id="KW-0812">Transmembrane</keyword>
<reference evidence="2 3" key="1">
    <citation type="submission" date="2019-03" db="EMBL/GenBank/DDBJ databases">
        <authorList>
            <consortium name="Pathogen Informatics"/>
        </authorList>
    </citation>
    <scope>NUCLEOTIDE SEQUENCE [LARGE SCALE GENOMIC DNA]</scope>
    <source>
        <strain evidence="2 3">NCTC12282</strain>
    </source>
</reference>